<name>A0A561UWZ3_9ACTN</name>
<evidence type="ECO:0000256" key="1">
    <source>
        <dbReference type="ARBA" id="ARBA00022527"/>
    </source>
</evidence>
<gene>
    <name evidence="3" type="ORF">FHX80_112335</name>
</gene>
<comment type="caution">
    <text evidence="3">The sequence shown here is derived from an EMBL/GenBank/DDBJ whole genome shotgun (WGS) entry which is preliminary data.</text>
</comment>
<keyword evidence="1" id="KW-0808">Transferase</keyword>
<dbReference type="InterPro" id="IPR003594">
    <property type="entry name" value="HATPase_dom"/>
</dbReference>
<accession>A0A561UWZ3</accession>
<dbReference type="AlphaFoldDB" id="A0A561UWZ3"/>
<dbReference type="Gene3D" id="3.30.565.10">
    <property type="entry name" value="Histidine kinase-like ATPase, C-terminal domain"/>
    <property type="match status" value="1"/>
</dbReference>
<dbReference type="SUPFAM" id="SSF55874">
    <property type="entry name" value="ATPase domain of HSP90 chaperone/DNA topoisomerase II/histidine kinase"/>
    <property type="match status" value="1"/>
</dbReference>
<proteinExistence type="predicted"/>
<evidence type="ECO:0000259" key="2">
    <source>
        <dbReference type="Pfam" id="PF13581"/>
    </source>
</evidence>
<reference evidence="3 4" key="1">
    <citation type="submission" date="2019-06" db="EMBL/GenBank/DDBJ databases">
        <title>Sequencing the genomes of 1000 actinobacteria strains.</title>
        <authorList>
            <person name="Klenk H.-P."/>
        </authorList>
    </citation>
    <scope>NUCLEOTIDE SEQUENCE [LARGE SCALE GENOMIC DNA]</scope>
    <source>
        <strain evidence="3 4">DSM 42059</strain>
    </source>
</reference>
<sequence length="138" mass="14518">MTKQCAAPDFSAEEVFSQAAPPPLRASDAREAAADFVAGLNPAPSARAVQNLVLLSSELVTNAIRYAGGVTALSFGADQRALHVRVVDPSPTQPQCRAPDLTGRTGGFGWPMVLRLASNVTVHRHGSRGKTILATLTR</sequence>
<dbReference type="CDD" id="cd16936">
    <property type="entry name" value="HATPase_RsbW-like"/>
    <property type="match status" value="1"/>
</dbReference>
<feature type="domain" description="Histidine kinase/HSP90-like ATPase" evidence="2">
    <location>
        <begin position="28"/>
        <end position="134"/>
    </location>
</feature>
<dbReference type="Proteomes" id="UP000318186">
    <property type="component" value="Unassembled WGS sequence"/>
</dbReference>
<dbReference type="InterPro" id="IPR036890">
    <property type="entry name" value="HATPase_C_sf"/>
</dbReference>
<keyword evidence="1" id="KW-0418">Kinase</keyword>
<dbReference type="PANTHER" id="PTHR35526:SF3">
    <property type="entry name" value="ANTI-SIGMA-F FACTOR RSBW"/>
    <property type="match status" value="1"/>
</dbReference>
<dbReference type="InterPro" id="IPR050267">
    <property type="entry name" value="Anti-sigma-factor_SerPK"/>
</dbReference>
<dbReference type="Pfam" id="PF13581">
    <property type="entry name" value="HATPase_c_2"/>
    <property type="match status" value="1"/>
</dbReference>
<evidence type="ECO:0000313" key="4">
    <source>
        <dbReference type="Proteomes" id="UP000318186"/>
    </source>
</evidence>
<dbReference type="PANTHER" id="PTHR35526">
    <property type="entry name" value="ANTI-SIGMA-F FACTOR RSBW-RELATED"/>
    <property type="match status" value="1"/>
</dbReference>
<evidence type="ECO:0000313" key="3">
    <source>
        <dbReference type="EMBL" id="TWG03898.1"/>
    </source>
</evidence>
<organism evidence="3 4">
    <name type="scientific">Streptomyces brevispora</name>
    <dbReference type="NCBI Taxonomy" id="887462"/>
    <lineage>
        <taxon>Bacteria</taxon>
        <taxon>Bacillati</taxon>
        <taxon>Actinomycetota</taxon>
        <taxon>Actinomycetes</taxon>
        <taxon>Kitasatosporales</taxon>
        <taxon>Streptomycetaceae</taxon>
        <taxon>Streptomyces</taxon>
    </lineage>
</organism>
<dbReference type="GO" id="GO:0004674">
    <property type="term" value="F:protein serine/threonine kinase activity"/>
    <property type="evidence" value="ECO:0007669"/>
    <property type="project" value="UniProtKB-KW"/>
</dbReference>
<dbReference type="RefSeq" id="WP_145764130.1">
    <property type="nucleotide sequence ID" value="NZ_VIWW01000001.1"/>
</dbReference>
<dbReference type="EMBL" id="VIWW01000001">
    <property type="protein sequence ID" value="TWG03898.1"/>
    <property type="molecule type" value="Genomic_DNA"/>
</dbReference>
<keyword evidence="1" id="KW-0723">Serine/threonine-protein kinase</keyword>
<protein>
    <recommendedName>
        <fullName evidence="2">Histidine kinase/HSP90-like ATPase domain-containing protein</fullName>
    </recommendedName>
</protein>
<dbReference type="OrthoDB" id="5184679at2"/>